<dbReference type="PANTHER" id="PTHR22550">
    <property type="entry name" value="SPORE GERMINATION PROTEIN"/>
    <property type="match status" value="1"/>
</dbReference>
<evidence type="ECO:0000313" key="6">
    <source>
        <dbReference type="Proteomes" id="UP000029278"/>
    </source>
</evidence>
<organism evidence="5 6">
    <name type="scientific">Paenibacillus macerans</name>
    <name type="common">Bacillus macerans</name>
    <dbReference type="NCBI Taxonomy" id="44252"/>
    <lineage>
        <taxon>Bacteria</taxon>
        <taxon>Bacillati</taxon>
        <taxon>Bacillota</taxon>
        <taxon>Bacilli</taxon>
        <taxon>Bacillales</taxon>
        <taxon>Paenibacillaceae</taxon>
        <taxon>Paenibacillus</taxon>
    </lineage>
</organism>
<comment type="similarity">
    <text evidence="1">Belongs to the GerABKA family.</text>
</comment>
<gene>
    <name evidence="5" type="ORF">DJ90_5031</name>
</gene>
<feature type="transmembrane region" description="Helical" evidence="4">
    <location>
        <begin position="263"/>
        <end position="284"/>
    </location>
</feature>
<dbReference type="Pfam" id="PF03323">
    <property type="entry name" value="GerA"/>
    <property type="match status" value="1"/>
</dbReference>
<evidence type="ECO:0000313" key="5">
    <source>
        <dbReference type="EMBL" id="KFN08549.1"/>
    </source>
</evidence>
<dbReference type="GO" id="GO:0016020">
    <property type="term" value="C:membrane"/>
    <property type="evidence" value="ECO:0007669"/>
    <property type="project" value="InterPro"/>
</dbReference>
<feature type="transmembrane region" description="Helical" evidence="4">
    <location>
        <begin position="425"/>
        <end position="453"/>
    </location>
</feature>
<evidence type="ECO:0000256" key="2">
    <source>
        <dbReference type="ARBA" id="ARBA00023136"/>
    </source>
</evidence>
<keyword evidence="4" id="KW-1133">Transmembrane helix</keyword>
<evidence type="ECO:0000256" key="1">
    <source>
        <dbReference type="ARBA" id="ARBA00005278"/>
    </source>
</evidence>
<dbReference type="Proteomes" id="UP000029278">
    <property type="component" value="Unassembled WGS sequence"/>
</dbReference>
<dbReference type="PANTHER" id="PTHR22550:SF5">
    <property type="entry name" value="LEUCINE ZIPPER PROTEIN 4"/>
    <property type="match status" value="1"/>
</dbReference>
<comment type="caution">
    <text evidence="5">The sequence shown here is derived from an EMBL/GenBank/DDBJ whole genome shotgun (WGS) entry which is preliminary data.</text>
</comment>
<dbReference type="HOGENOM" id="CLU_021639_4_1_9"/>
<dbReference type="InterPro" id="IPR050768">
    <property type="entry name" value="UPF0353/GerABKA_families"/>
</dbReference>
<keyword evidence="6" id="KW-1185">Reference proteome</keyword>
<dbReference type="AlphaFoldDB" id="A0A090ZBA1"/>
<dbReference type="PATRIC" id="fig|44252.3.peg.3038"/>
<keyword evidence="2 4" id="KW-0472">Membrane</keyword>
<dbReference type="PIRSF" id="PIRSF005690">
    <property type="entry name" value="GerBA"/>
    <property type="match status" value="1"/>
</dbReference>
<sequence length="509" mass="56312">MTRVDKSISLKGQLSTRLQENEALLQQALGGSTDLVKKKLILGTNIELVLFFIDGLVDTGTLHNSILYSLTERGFSEFDEPEKMDAEQKLQLLKDCILMAGDIKEIADYDKLLHDLLSGCIILLLEGANTALRIALPGWEDRNVGEPSSQTVLRGPMEGFTERLRTNTALIRRKIKDSHLWLETFQIGKATQTDVAIMYLNNVVNAEIVAEVKRRLAKIDTDSILESGYIEEFIQDTAITPFPTIYNSDRPDTIAAGILEGKVAILVDGTPFVLLVPSFFLNFFQSAEDYYQRADIATLLRFIRYLSFFIAMLAPALYVAITTYHQEMIPTTLVISLAAQREAVPFPAFVEAMLMEVIYEVLREAGVRIPKNIGQAISIVGTLVIGQAAVEAGFISSAMVIIVSVTAISSFVIPETGMSIAARIIRFVLMALGAFMGLYGILFGIFIIVLHLAGLRSFGMPYMSPLGPYIQSDLKDSVFRFPWPKLTTRPKQTGPVDLKRQGQTGGEEP</sequence>
<dbReference type="InterPro" id="IPR004995">
    <property type="entry name" value="Spore_Ger"/>
</dbReference>
<dbReference type="STRING" id="44252.DJ90_5031"/>
<keyword evidence="4" id="KW-0812">Transmembrane</keyword>
<name>A0A090ZBA1_PAEMA</name>
<protein>
    <submittedName>
        <fullName evidence="5">GerA spore germination family protein</fullName>
    </submittedName>
</protein>
<proteinExistence type="inferred from homology"/>
<reference evidence="5 6" key="1">
    <citation type="submission" date="2014-04" db="EMBL/GenBank/DDBJ databases">
        <authorList>
            <person name="Bishop-Lilly K.A."/>
            <person name="Broomall S.M."/>
            <person name="Chain P.S."/>
            <person name="Chertkov O."/>
            <person name="Coyne S.R."/>
            <person name="Daligault H.E."/>
            <person name="Davenport K.W."/>
            <person name="Erkkila T."/>
            <person name="Frey K.G."/>
            <person name="Gibbons H.S."/>
            <person name="Gu W."/>
            <person name="Jaissle J."/>
            <person name="Johnson S.L."/>
            <person name="Koroleva G.I."/>
            <person name="Ladner J.T."/>
            <person name="Lo C.-C."/>
            <person name="Minogue T.D."/>
            <person name="Munk C."/>
            <person name="Palacios G.F."/>
            <person name="Redden C.L."/>
            <person name="Rosenzweig C.N."/>
            <person name="Scholz M.B."/>
            <person name="Teshima H."/>
            <person name="Xu Y."/>
        </authorList>
    </citation>
    <scope>NUCLEOTIDE SEQUENCE [LARGE SCALE GENOMIC DNA]</scope>
    <source>
        <strain evidence="5 6">8244</strain>
    </source>
</reference>
<accession>A0A090ZBA1</accession>
<evidence type="ECO:0000256" key="4">
    <source>
        <dbReference type="SAM" id="Phobius"/>
    </source>
</evidence>
<feature type="transmembrane region" description="Helical" evidence="4">
    <location>
        <begin position="394"/>
        <end position="413"/>
    </location>
</feature>
<feature type="transmembrane region" description="Helical" evidence="4">
    <location>
        <begin position="305"/>
        <end position="324"/>
    </location>
</feature>
<feature type="region of interest" description="Disordered" evidence="3">
    <location>
        <begin position="485"/>
        <end position="509"/>
    </location>
</feature>
<dbReference type="GO" id="GO:0009847">
    <property type="term" value="P:spore germination"/>
    <property type="evidence" value="ECO:0007669"/>
    <property type="project" value="InterPro"/>
</dbReference>
<evidence type="ECO:0000256" key="3">
    <source>
        <dbReference type="SAM" id="MobiDB-lite"/>
    </source>
</evidence>
<dbReference type="EMBL" id="JMQA01000028">
    <property type="protein sequence ID" value="KFN08549.1"/>
    <property type="molecule type" value="Genomic_DNA"/>
</dbReference>